<dbReference type="NCBIfam" id="NF037981">
    <property type="entry name" value="NCS2_1"/>
    <property type="match status" value="1"/>
</dbReference>
<keyword evidence="5 7" id="KW-1133">Transmembrane helix</keyword>
<keyword evidence="3" id="KW-0813">Transport</keyword>
<reference evidence="8 9" key="1">
    <citation type="submission" date="2019-07" db="EMBL/GenBank/DDBJ databases">
        <title>New species of Amycolatopsis and Streptomyces.</title>
        <authorList>
            <person name="Duangmal K."/>
            <person name="Teo W.F.A."/>
            <person name="Lipun K."/>
        </authorList>
    </citation>
    <scope>NUCLEOTIDE SEQUENCE [LARGE SCALE GENOMIC DNA]</scope>
    <source>
        <strain evidence="8 9">JCM 30562</strain>
    </source>
</reference>
<evidence type="ECO:0000256" key="6">
    <source>
        <dbReference type="ARBA" id="ARBA00023136"/>
    </source>
</evidence>
<feature type="transmembrane region" description="Helical" evidence="7">
    <location>
        <begin position="90"/>
        <end position="108"/>
    </location>
</feature>
<dbReference type="GO" id="GO:0005886">
    <property type="term" value="C:plasma membrane"/>
    <property type="evidence" value="ECO:0007669"/>
    <property type="project" value="TreeGrafter"/>
</dbReference>
<dbReference type="Proteomes" id="UP000318578">
    <property type="component" value="Unassembled WGS sequence"/>
</dbReference>
<dbReference type="EMBL" id="VJZA01000035">
    <property type="protein sequence ID" value="TVT20497.1"/>
    <property type="molecule type" value="Genomic_DNA"/>
</dbReference>
<name>A0A558A8B6_9PSEU</name>
<sequence length="455" mass="47505">MATAQQQAPAPEAAGPLLRVPFDGTVGWLQHSVMTIQNVFAIVGMFLFPAVLGASLKLDPTTTAQLYGVTFVVTGLGTVLQAVLGLRLPIVLGPWAATLAGLIAAVKVDGPGAAFGSFFVAALVWAVLSLPIPGLSAVGYVGRLFRNPLLFGGVVLMSMTTLTSVTVVNWVGAPGSKGFGLPAWAGGGVAIVVSFLILLLVRGPARSTAMLCGIVAGSLVWSLFSPISFARVGSSPWLLIPHLFSFGFSVDPALVVLFVLLLMTGVTGSLAMYNVAAEWGGIELPGRRMSWGTFGQSVTSVVAAALGTFSVCVYPDNLAIVRTSRIGSRWITFSSGLLLLAGGFVVKFDAIFVSIPSNVIAAAAVVLFGVIVASALETLGRVSWDQLNLLVIGPPFMLSLGGLFVTQETTAHYPLLVRTIIAQPLLTGPVLLLVLHLLVEKVIRPRRDRAAAQAH</sequence>
<evidence type="ECO:0000256" key="7">
    <source>
        <dbReference type="SAM" id="Phobius"/>
    </source>
</evidence>
<accession>A0A558A8B6</accession>
<dbReference type="PANTHER" id="PTHR42810">
    <property type="entry name" value="PURINE PERMEASE C1399.01C-RELATED"/>
    <property type="match status" value="1"/>
</dbReference>
<organism evidence="8 9">
    <name type="scientific">Amycolatopsis acidiphila</name>
    <dbReference type="NCBI Taxonomy" id="715473"/>
    <lineage>
        <taxon>Bacteria</taxon>
        <taxon>Bacillati</taxon>
        <taxon>Actinomycetota</taxon>
        <taxon>Actinomycetes</taxon>
        <taxon>Pseudonocardiales</taxon>
        <taxon>Pseudonocardiaceae</taxon>
        <taxon>Amycolatopsis</taxon>
    </lineage>
</organism>
<feature type="transmembrane region" description="Helical" evidence="7">
    <location>
        <begin position="208"/>
        <end position="227"/>
    </location>
</feature>
<dbReference type="InterPro" id="IPR006043">
    <property type="entry name" value="NCS2"/>
</dbReference>
<keyword evidence="9" id="KW-1185">Reference proteome</keyword>
<comment type="similarity">
    <text evidence="2">Belongs to the nucleobase:cation symporter-2 (NCS2) (TC 2.A.40) family.</text>
</comment>
<evidence type="ECO:0000256" key="2">
    <source>
        <dbReference type="ARBA" id="ARBA00008821"/>
    </source>
</evidence>
<dbReference type="RefSeq" id="WP_144641212.1">
    <property type="nucleotide sequence ID" value="NZ_BNAX01000001.1"/>
</dbReference>
<evidence type="ECO:0000256" key="3">
    <source>
        <dbReference type="ARBA" id="ARBA00022448"/>
    </source>
</evidence>
<gene>
    <name evidence="8" type="ORF">FNH06_20365</name>
</gene>
<feature type="transmembrane region" description="Helical" evidence="7">
    <location>
        <begin position="39"/>
        <end position="58"/>
    </location>
</feature>
<evidence type="ECO:0000256" key="5">
    <source>
        <dbReference type="ARBA" id="ARBA00022989"/>
    </source>
</evidence>
<comment type="caution">
    <text evidence="8">The sequence shown here is derived from an EMBL/GenBank/DDBJ whole genome shotgun (WGS) entry which is preliminary data.</text>
</comment>
<dbReference type="OrthoDB" id="9805749at2"/>
<protein>
    <recommendedName>
        <fullName evidence="10">Purine/pyrimidine permease</fullName>
    </recommendedName>
</protein>
<keyword evidence="4 7" id="KW-0812">Transmembrane</keyword>
<evidence type="ECO:0000313" key="9">
    <source>
        <dbReference type="Proteomes" id="UP000318578"/>
    </source>
</evidence>
<feature type="transmembrane region" description="Helical" evidence="7">
    <location>
        <begin position="330"/>
        <end position="353"/>
    </location>
</feature>
<feature type="transmembrane region" description="Helical" evidence="7">
    <location>
        <begin position="420"/>
        <end position="439"/>
    </location>
</feature>
<feature type="transmembrane region" description="Helical" evidence="7">
    <location>
        <begin position="149"/>
        <end position="171"/>
    </location>
</feature>
<proteinExistence type="inferred from homology"/>
<feature type="transmembrane region" description="Helical" evidence="7">
    <location>
        <begin position="64"/>
        <end position="83"/>
    </location>
</feature>
<comment type="subcellular location">
    <subcellularLocation>
        <location evidence="1">Membrane</location>
        <topology evidence="1">Multi-pass membrane protein</topology>
    </subcellularLocation>
</comment>
<dbReference type="AlphaFoldDB" id="A0A558A8B6"/>
<feature type="transmembrane region" description="Helical" evidence="7">
    <location>
        <begin position="359"/>
        <end position="380"/>
    </location>
</feature>
<keyword evidence="6 7" id="KW-0472">Membrane</keyword>
<feature type="transmembrane region" description="Helical" evidence="7">
    <location>
        <begin position="183"/>
        <end position="201"/>
    </location>
</feature>
<dbReference type="PANTHER" id="PTHR42810:SF4">
    <property type="entry name" value="URIC ACID TRANSPORTER UACT"/>
    <property type="match status" value="1"/>
</dbReference>
<evidence type="ECO:0000256" key="1">
    <source>
        <dbReference type="ARBA" id="ARBA00004141"/>
    </source>
</evidence>
<feature type="transmembrane region" description="Helical" evidence="7">
    <location>
        <begin position="387"/>
        <end position="405"/>
    </location>
</feature>
<evidence type="ECO:0000256" key="4">
    <source>
        <dbReference type="ARBA" id="ARBA00022692"/>
    </source>
</evidence>
<dbReference type="GO" id="GO:0042907">
    <property type="term" value="F:xanthine transmembrane transporter activity"/>
    <property type="evidence" value="ECO:0007669"/>
    <property type="project" value="TreeGrafter"/>
</dbReference>
<dbReference type="Pfam" id="PF00860">
    <property type="entry name" value="Xan_ur_permease"/>
    <property type="match status" value="1"/>
</dbReference>
<evidence type="ECO:0008006" key="10">
    <source>
        <dbReference type="Google" id="ProtNLM"/>
    </source>
</evidence>
<feature type="transmembrane region" description="Helical" evidence="7">
    <location>
        <begin position="114"/>
        <end position="142"/>
    </location>
</feature>
<evidence type="ECO:0000313" key="8">
    <source>
        <dbReference type="EMBL" id="TVT20497.1"/>
    </source>
</evidence>